<comment type="caution">
    <text evidence="2">The sequence shown here is derived from an EMBL/GenBank/DDBJ whole genome shotgun (WGS) entry which is preliminary data.</text>
</comment>
<protein>
    <submittedName>
        <fullName evidence="2">Maleylpyruvate isomerase N-terminal domain-containing protein</fullName>
    </submittedName>
</protein>
<keyword evidence="3" id="KW-1185">Reference proteome</keyword>
<keyword evidence="2" id="KW-0413">Isomerase</keyword>
<accession>A0ABW5GBZ9</accession>
<reference evidence="3" key="1">
    <citation type="journal article" date="2019" name="Int. J. Syst. Evol. Microbiol.">
        <title>The Global Catalogue of Microorganisms (GCM) 10K type strain sequencing project: providing services to taxonomists for standard genome sequencing and annotation.</title>
        <authorList>
            <consortium name="The Broad Institute Genomics Platform"/>
            <consortium name="The Broad Institute Genome Sequencing Center for Infectious Disease"/>
            <person name="Wu L."/>
            <person name="Ma J."/>
        </authorList>
    </citation>
    <scope>NUCLEOTIDE SEQUENCE [LARGE SCALE GENOMIC DNA]</scope>
    <source>
        <strain evidence="3">CGMCC 4.7643</strain>
    </source>
</reference>
<name>A0ABW5GBZ9_9PSEU</name>
<evidence type="ECO:0000259" key="1">
    <source>
        <dbReference type="Pfam" id="PF11716"/>
    </source>
</evidence>
<dbReference type="EMBL" id="JBHUKU010000004">
    <property type="protein sequence ID" value="MFD2459046.1"/>
    <property type="molecule type" value="Genomic_DNA"/>
</dbReference>
<feature type="domain" description="Mycothiol-dependent maleylpyruvate isomerase metal-binding" evidence="1">
    <location>
        <begin position="19"/>
        <end position="163"/>
    </location>
</feature>
<dbReference type="RefSeq" id="WP_345386854.1">
    <property type="nucleotide sequence ID" value="NZ_BAABHG010000002.1"/>
</dbReference>
<dbReference type="Pfam" id="PF11716">
    <property type="entry name" value="MDMPI_N"/>
    <property type="match status" value="1"/>
</dbReference>
<dbReference type="SUPFAM" id="SSF109854">
    <property type="entry name" value="DinB/YfiT-like putative metalloenzymes"/>
    <property type="match status" value="1"/>
</dbReference>
<organism evidence="2 3">
    <name type="scientific">Amycolatopsis samaneae</name>
    <dbReference type="NCBI Taxonomy" id="664691"/>
    <lineage>
        <taxon>Bacteria</taxon>
        <taxon>Bacillati</taxon>
        <taxon>Actinomycetota</taxon>
        <taxon>Actinomycetes</taxon>
        <taxon>Pseudonocardiales</taxon>
        <taxon>Pseudonocardiaceae</taxon>
        <taxon>Amycolatopsis</taxon>
    </lineage>
</organism>
<dbReference type="InterPro" id="IPR034660">
    <property type="entry name" value="DinB/YfiT-like"/>
</dbReference>
<dbReference type="InterPro" id="IPR024344">
    <property type="entry name" value="MDMPI_metal-binding"/>
</dbReference>
<evidence type="ECO:0000313" key="2">
    <source>
        <dbReference type="EMBL" id="MFD2459046.1"/>
    </source>
</evidence>
<dbReference type="Proteomes" id="UP001597419">
    <property type="component" value="Unassembled WGS sequence"/>
</dbReference>
<dbReference type="Gene3D" id="1.20.120.450">
    <property type="entry name" value="dinb family like domain"/>
    <property type="match status" value="1"/>
</dbReference>
<evidence type="ECO:0000313" key="3">
    <source>
        <dbReference type="Proteomes" id="UP001597419"/>
    </source>
</evidence>
<gene>
    <name evidence="2" type="ORF">ACFSYJ_10550</name>
</gene>
<dbReference type="GO" id="GO:0016853">
    <property type="term" value="F:isomerase activity"/>
    <property type="evidence" value="ECO:0007669"/>
    <property type="project" value="UniProtKB-KW"/>
</dbReference>
<proteinExistence type="predicted"/>
<sequence>MRTRIDQLDAVFPTAGAITLDLIRRPEVADRWARPSVLPELSVGALACHFGRQMVRAAELLPVPSDVPALDSVDAHYHRAAWVTSTSPDDPANDRGPDDAEAELGVAALLERVATASETVRGILADGRARDTVFLPWQGWALRRDDFLLTRMLEIVVHADDLALSVGVPTPEFPDEVFAPVRALLVRLAVRRHGQSAVISALTRRERSRVISAF</sequence>